<organism evidence="4 5">
    <name type="scientific">Lolium multiflorum</name>
    <name type="common">Italian ryegrass</name>
    <name type="synonym">Lolium perenne subsp. multiflorum</name>
    <dbReference type="NCBI Taxonomy" id="4521"/>
    <lineage>
        <taxon>Eukaryota</taxon>
        <taxon>Viridiplantae</taxon>
        <taxon>Streptophyta</taxon>
        <taxon>Embryophyta</taxon>
        <taxon>Tracheophyta</taxon>
        <taxon>Spermatophyta</taxon>
        <taxon>Magnoliopsida</taxon>
        <taxon>Liliopsida</taxon>
        <taxon>Poales</taxon>
        <taxon>Poaceae</taxon>
        <taxon>BOP clade</taxon>
        <taxon>Pooideae</taxon>
        <taxon>Poodae</taxon>
        <taxon>Poeae</taxon>
        <taxon>Poeae Chloroplast Group 2 (Poeae type)</taxon>
        <taxon>Loliodinae</taxon>
        <taxon>Loliinae</taxon>
        <taxon>Lolium</taxon>
    </lineage>
</organism>
<dbReference type="Pfam" id="PF23043">
    <property type="entry name" value="SH3-B_UBE2O"/>
    <property type="match status" value="1"/>
</dbReference>
<sequence>MDVAVADEKAAAAYVQLYWLDLVSFRAVRGSGPVYRGLVLPDADPLLLVRLDGSLARESVDLKILDRSALHVGQIVVSASDVGGQIGVVTGVTTVLDLAHLNDRGKAKKIIRGVSPSGVRRVRALSLGDYVVSGAWLGRVVEVSLDADIMFDDGAVCRVSDVESTDLRPENPEAFYRPQMNTIFYPRMRVVTGDSAAVFEEARWLNGHWKPDREVGTVVNVEMAGVFVYWIASAQHGTNEQLVLELAPPAYQSPDSLTYFSSAPDCSWGLGDRVFLTDASVSLAENHHPDDQQQPTAMAVYRTRTTVEVLWQDGTRQHGARSASLAPSSYMNEHGFFPGQYVVDNACTDDMIDGTAGAGDDNMVATHSGSMARRVGVVRSPNSEDHTVDVSWLHPDNWEVQCDDTVSVYDLGTDPDHSVFYGDVVVRLLSDITGGTPLAHGKSAPDDLSWVGHVVDLHDGHVQVKWGDCSTSTVLPNEISIANKEDYTQLLAKMGDWAEEGAVDAPEELCAANTENQQDNPADARTVEGGMIEEGSDGSMNELDGPSTTTQNVEVTEHAVTIASHEDPNVVGSTLTEGGFDLVTRSNASDGEDDSAEDLVVIKATYATRDDDPSKFPRFDIVPSSPADHIYLDTKEQGGKYGKKWVTMVQKEWKILENSLPDTIYVQAFEDRMDLLRTVMVGARGTPYHNGLFFFDMQLPPSYPAEPPQVYYHSFGLRLNPNLYECGTVCLSLLNTFGGEGTEVWSPGTSSLLQVVVSLQALVLNDQPYYNEAGYEQLVGTSEGHRNALPYSEKAFLLTLRTALHLLRRPPKGFGKFVKDHFCRCGRYVLETCQAYLHGCVATNHGSMELLCSTGFRIALANLVPRLVTMFKEIGAEDCNPRFLTTSAEDCDQS</sequence>
<dbReference type="Pfam" id="PF00179">
    <property type="entry name" value="UQ_con"/>
    <property type="match status" value="1"/>
</dbReference>
<dbReference type="GO" id="GO:0061631">
    <property type="term" value="F:ubiquitin conjugating enzyme activity"/>
    <property type="evidence" value="ECO:0007669"/>
    <property type="project" value="TreeGrafter"/>
</dbReference>
<feature type="domain" description="UBC core" evidence="3">
    <location>
        <begin position="644"/>
        <end position="804"/>
    </location>
</feature>
<proteinExistence type="predicted"/>
<keyword evidence="1" id="KW-0808">Transferase</keyword>
<evidence type="ECO:0000313" key="4">
    <source>
        <dbReference type="EMBL" id="KAK1643468.1"/>
    </source>
</evidence>
<evidence type="ECO:0000256" key="1">
    <source>
        <dbReference type="ARBA" id="ARBA00022679"/>
    </source>
</evidence>
<gene>
    <name evidence="4" type="ORF">QYE76_061273</name>
</gene>
<dbReference type="InterPro" id="IPR057734">
    <property type="entry name" value="UBE2O-like_SH3-C"/>
</dbReference>
<evidence type="ECO:0000259" key="3">
    <source>
        <dbReference type="PROSITE" id="PS50127"/>
    </source>
</evidence>
<evidence type="ECO:0000313" key="5">
    <source>
        <dbReference type="Proteomes" id="UP001231189"/>
    </source>
</evidence>
<keyword evidence="5" id="KW-1185">Reference proteome</keyword>
<dbReference type="InterPro" id="IPR057735">
    <property type="entry name" value="UBE2O-like_tSH3-B"/>
</dbReference>
<reference evidence="4" key="1">
    <citation type="submission" date="2023-07" db="EMBL/GenBank/DDBJ databases">
        <title>A chromosome-level genome assembly of Lolium multiflorum.</title>
        <authorList>
            <person name="Chen Y."/>
            <person name="Copetti D."/>
            <person name="Kolliker R."/>
            <person name="Studer B."/>
        </authorList>
    </citation>
    <scope>NUCLEOTIDE SEQUENCE</scope>
    <source>
        <strain evidence="4">02402/16</strain>
        <tissue evidence="4">Leaf</tissue>
    </source>
</reference>
<dbReference type="InterPro" id="IPR057733">
    <property type="entry name" value="UBE2O-like_SH3-B"/>
</dbReference>
<dbReference type="SUPFAM" id="SSF54495">
    <property type="entry name" value="UBC-like"/>
    <property type="match status" value="1"/>
</dbReference>
<name>A0AAD8S203_LOLMU</name>
<dbReference type="PANTHER" id="PTHR46116">
    <property type="entry name" value="(E3-INDEPENDENT) E2 UBIQUITIN-CONJUGATING ENZYME"/>
    <property type="match status" value="1"/>
</dbReference>
<dbReference type="AlphaFoldDB" id="A0AAD8S203"/>
<protein>
    <recommendedName>
        <fullName evidence="3">UBC core domain-containing protein</fullName>
    </recommendedName>
</protein>
<dbReference type="PROSITE" id="PS50127">
    <property type="entry name" value="UBC_2"/>
    <property type="match status" value="1"/>
</dbReference>
<dbReference type="CDD" id="cd23837">
    <property type="entry name" value="UBCc_UBE2O"/>
    <property type="match status" value="1"/>
</dbReference>
<evidence type="ECO:0000256" key="2">
    <source>
        <dbReference type="ARBA" id="ARBA00022786"/>
    </source>
</evidence>
<dbReference type="Pfam" id="PF23044">
    <property type="entry name" value="SH3-C_UBE2O"/>
    <property type="match status" value="1"/>
</dbReference>
<dbReference type="EMBL" id="JAUUTY010000004">
    <property type="protein sequence ID" value="KAK1643468.1"/>
    <property type="molecule type" value="Genomic_DNA"/>
</dbReference>
<comment type="caution">
    <text evidence="4">The sequence shown here is derived from an EMBL/GenBank/DDBJ whole genome shotgun (WGS) entry which is preliminary data.</text>
</comment>
<dbReference type="Proteomes" id="UP001231189">
    <property type="component" value="Unassembled WGS sequence"/>
</dbReference>
<dbReference type="InterPro" id="IPR000608">
    <property type="entry name" value="UBC"/>
</dbReference>
<accession>A0AAD8S203</accession>
<dbReference type="InterPro" id="IPR016135">
    <property type="entry name" value="UBQ-conjugating_enzyme/RWD"/>
</dbReference>
<dbReference type="SMART" id="SM00212">
    <property type="entry name" value="UBCc"/>
    <property type="match status" value="1"/>
</dbReference>
<dbReference type="Pfam" id="PF23046">
    <property type="entry name" value="tSH3-B_UBE2O"/>
    <property type="match status" value="1"/>
</dbReference>
<dbReference type="Gene3D" id="3.10.110.10">
    <property type="entry name" value="Ubiquitin Conjugating Enzyme"/>
    <property type="match status" value="1"/>
</dbReference>
<dbReference type="PANTHER" id="PTHR46116:SF47">
    <property type="entry name" value="UBC CORE DOMAIN-CONTAINING PROTEIN"/>
    <property type="match status" value="1"/>
</dbReference>
<keyword evidence="2" id="KW-0833">Ubl conjugation pathway</keyword>